<dbReference type="Proteomes" id="UP000239203">
    <property type="component" value="Unassembled WGS sequence"/>
</dbReference>
<feature type="compositionally biased region" description="Pro residues" evidence="1">
    <location>
        <begin position="110"/>
        <end position="121"/>
    </location>
</feature>
<feature type="compositionally biased region" description="Basic and acidic residues" evidence="1">
    <location>
        <begin position="97"/>
        <end position="109"/>
    </location>
</feature>
<feature type="region of interest" description="Disordered" evidence="1">
    <location>
        <begin position="57"/>
        <end position="173"/>
    </location>
</feature>
<dbReference type="EMBL" id="PTIX01000003">
    <property type="protein sequence ID" value="PPK69583.1"/>
    <property type="molecule type" value="Genomic_DNA"/>
</dbReference>
<name>A0A2S6GWK6_9PSEU</name>
<proteinExistence type="predicted"/>
<comment type="caution">
    <text evidence="2">The sequence shown here is derived from an EMBL/GenBank/DDBJ whole genome shotgun (WGS) entry which is preliminary data.</text>
</comment>
<keyword evidence="3" id="KW-1185">Reference proteome</keyword>
<gene>
    <name evidence="2" type="ORF">CLV40_103193</name>
</gene>
<evidence type="ECO:0000313" key="2">
    <source>
        <dbReference type="EMBL" id="PPK69583.1"/>
    </source>
</evidence>
<accession>A0A2S6GWK6</accession>
<dbReference type="RefSeq" id="WP_104478014.1">
    <property type="nucleotide sequence ID" value="NZ_CP154825.1"/>
</dbReference>
<sequence>MSDLTAETRLILAKYEDITAQYHARVNQVGEEFAAELTRTDAAAAERDRVLAEQRPAIDAAHEATKREAQERAAAEQQKAAAWTRETKSTVLSFGGDDERPQERPERPRPVPPPVAPPEPAPEARSTPAQRFLSFADDEDEPAPPPRPAPKRQAPAPVEDDGDDDWSGRSWVR</sequence>
<protein>
    <submittedName>
        <fullName evidence="2">Uncharacterized protein</fullName>
    </submittedName>
</protein>
<feature type="compositionally biased region" description="Basic and acidic residues" evidence="1">
    <location>
        <begin position="60"/>
        <end position="74"/>
    </location>
</feature>
<evidence type="ECO:0000313" key="3">
    <source>
        <dbReference type="Proteomes" id="UP000239203"/>
    </source>
</evidence>
<evidence type="ECO:0000256" key="1">
    <source>
        <dbReference type="SAM" id="MobiDB-lite"/>
    </source>
</evidence>
<organism evidence="2 3">
    <name type="scientific">Actinokineospora auranticolor</name>
    <dbReference type="NCBI Taxonomy" id="155976"/>
    <lineage>
        <taxon>Bacteria</taxon>
        <taxon>Bacillati</taxon>
        <taxon>Actinomycetota</taxon>
        <taxon>Actinomycetes</taxon>
        <taxon>Pseudonocardiales</taxon>
        <taxon>Pseudonocardiaceae</taxon>
        <taxon>Actinokineospora</taxon>
    </lineage>
</organism>
<dbReference type="OrthoDB" id="3700994at2"/>
<reference evidence="2 3" key="1">
    <citation type="submission" date="2018-02" db="EMBL/GenBank/DDBJ databases">
        <title>Genomic Encyclopedia of Archaeal and Bacterial Type Strains, Phase II (KMG-II): from individual species to whole genera.</title>
        <authorList>
            <person name="Goeker M."/>
        </authorList>
    </citation>
    <scope>NUCLEOTIDE SEQUENCE [LARGE SCALE GENOMIC DNA]</scope>
    <source>
        <strain evidence="2 3">YU 961-1</strain>
    </source>
</reference>
<dbReference type="AlphaFoldDB" id="A0A2S6GWK6"/>